<feature type="domain" description="VWFA" evidence="4">
    <location>
        <begin position="93"/>
        <end position="262"/>
    </location>
</feature>
<dbReference type="AlphaFoldDB" id="A0A7S4ZS96"/>
<dbReference type="EMBL" id="MK318987">
    <property type="protein sequence ID" value="QCL10173.1"/>
    <property type="molecule type" value="Genomic_DNA"/>
</dbReference>
<dbReference type="PANTHER" id="PTHR22550:SF14">
    <property type="entry name" value="VWFA DOMAIN-CONTAINING PROTEIN"/>
    <property type="match status" value="1"/>
</dbReference>
<gene>
    <name evidence="5" type="ORF">pC6.5b_279</name>
</gene>
<keyword evidence="3" id="KW-0472">Membrane</keyword>
<dbReference type="PANTHER" id="PTHR22550">
    <property type="entry name" value="SPORE GERMINATION PROTEIN"/>
    <property type="match status" value="1"/>
</dbReference>
<dbReference type="SUPFAM" id="SSF48452">
    <property type="entry name" value="TPR-like"/>
    <property type="match status" value="1"/>
</dbReference>
<evidence type="ECO:0000256" key="2">
    <source>
        <dbReference type="SAM" id="MobiDB-lite"/>
    </source>
</evidence>
<name>A0A7S4ZS96_RHIRH</name>
<feature type="region of interest" description="Disordered" evidence="2">
    <location>
        <begin position="452"/>
        <end position="487"/>
    </location>
</feature>
<protein>
    <submittedName>
        <fullName evidence="5">Tetratricopeptide repeat family protein</fullName>
    </submittedName>
</protein>
<organism evidence="5">
    <name type="scientific">Rhizobium rhizogenes</name>
    <name type="common">Agrobacterium rhizogenes</name>
    <dbReference type="NCBI Taxonomy" id="359"/>
    <lineage>
        <taxon>Bacteria</taxon>
        <taxon>Pseudomonadati</taxon>
        <taxon>Pseudomonadota</taxon>
        <taxon>Alphaproteobacteria</taxon>
        <taxon>Hyphomicrobiales</taxon>
        <taxon>Rhizobiaceae</taxon>
        <taxon>Rhizobium/Agrobacterium group</taxon>
        <taxon>Rhizobium</taxon>
    </lineage>
</organism>
<geneLocation type="plasmid" evidence="5">
    <name>pC6.5b</name>
</geneLocation>
<feature type="repeat" description="TPR" evidence="1">
    <location>
        <begin position="401"/>
        <end position="434"/>
    </location>
</feature>
<dbReference type="Gene3D" id="1.25.40.10">
    <property type="entry name" value="Tetratricopeptide repeat domain"/>
    <property type="match status" value="1"/>
</dbReference>
<dbReference type="Pfam" id="PF13519">
    <property type="entry name" value="VWA_2"/>
    <property type="match status" value="1"/>
</dbReference>
<keyword evidence="1" id="KW-0802">TPR repeat</keyword>
<feature type="compositionally biased region" description="Basic and acidic residues" evidence="2">
    <location>
        <begin position="461"/>
        <end position="481"/>
    </location>
</feature>
<evidence type="ECO:0000256" key="1">
    <source>
        <dbReference type="PROSITE-ProRule" id="PRU00339"/>
    </source>
</evidence>
<accession>A0A7S4ZS96</accession>
<dbReference type="InterPro" id="IPR002035">
    <property type="entry name" value="VWF_A"/>
</dbReference>
<evidence type="ECO:0000259" key="4">
    <source>
        <dbReference type="PROSITE" id="PS50234"/>
    </source>
</evidence>
<feature type="transmembrane region" description="Helical" evidence="3">
    <location>
        <begin position="62"/>
        <end position="80"/>
    </location>
</feature>
<dbReference type="InterPro" id="IPR019734">
    <property type="entry name" value="TPR_rpt"/>
</dbReference>
<dbReference type="InterPro" id="IPR036465">
    <property type="entry name" value="vWFA_dom_sf"/>
</dbReference>
<evidence type="ECO:0000313" key="5">
    <source>
        <dbReference type="EMBL" id="QCL10173.1"/>
    </source>
</evidence>
<dbReference type="RefSeq" id="WP_200997128.1">
    <property type="nucleotide sequence ID" value="NZ_MK318987.1"/>
</dbReference>
<dbReference type="SMART" id="SM00028">
    <property type="entry name" value="TPR"/>
    <property type="match status" value="1"/>
</dbReference>
<dbReference type="InterPro" id="IPR011990">
    <property type="entry name" value="TPR-like_helical_dom_sf"/>
</dbReference>
<feature type="transmembrane region" description="Helical" evidence="3">
    <location>
        <begin position="6"/>
        <end position="25"/>
    </location>
</feature>
<dbReference type="InterPro" id="IPR050768">
    <property type="entry name" value="UPF0353/GerABKA_families"/>
</dbReference>
<sequence>MIEEFHFLRPWWLLSLLVPIGILWFSSRSGDIRSRWKGTIAPHLLDSLIVGGKRGPRIQPSWLLAVALALSAFAAAGPTWQREQPPFVEDTAALVIAVDLSPTMDAVDISPSRLERAKLKIRDIVASRGGGRTAVIAYAGSAHTVLPLTEDASLIETYTDALATHIMPVDGKNTAKALELANDMLSKESSSGTILFITDGVERTSFDAFRRKSENGLVVLGIGTAEGGLVKTANGTFLTAPGGNRILAKLDLEGLKNLHTQTGTDVATVTDDDMDVRWVAQRIRTNFAQKQAREGDHWRDMGWWIVVPLVVLFGAAFRKGWVVRTGVLLLGLRMFVPVDAEAAGLVDIWLTPNQQGRLAFERNDDNSAAAHFTDPMWKGVALYRAGKFADAIDAFATVDTAESWYNQGNALLHLLKLEEAVVAYRKALKARKDWPDAQANLAIAERLLKAKKEEEQEEQQPNEKPDQVQFDDKGKKGKEGELNVAEQTSEMWMKNIQISPADLMARKFAIEAQKGKP</sequence>
<reference evidence="5" key="1">
    <citation type="submission" date="2018-12" db="EMBL/GenBank/DDBJ databases">
        <title>Three Rhizobium rhizogenes strains isolated from the same crown gall tumor carry diverse plasmids.</title>
        <authorList>
            <person name="Pulawska J."/>
            <person name="Kuzmanovic N."/>
        </authorList>
    </citation>
    <scope>NUCLEOTIDE SEQUENCE</scope>
    <source>
        <strain evidence="5">C6.5</strain>
        <plasmid evidence="5">pC6.5b</plasmid>
    </source>
</reference>
<keyword evidence="3" id="KW-1133">Transmembrane helix</keyword>
<dbReference type="PROSITE" id="PS50005">
    <property type="entry name" value="TPR"/>
    <property type="match status" value="1"/>
</dbReference>
<dbReference type="Gene3D" id="3.40.50.410">
    <property type="entry name" value="von Willebrand factor, type A domain"/>
    <property type="match status" value="1"/>
</dbReference>
<keyword evidence="5" id="KW-0614">Plasmid</keyword>
<dbReference type="SUPFAM" id="SSF53300">
    <property type="entry name" value="vWA-like"/>
    <property type="match status" value="1"/>
</dbReference>
<proteinExistence type="predicted"/>
<dbReference type="SMART" id="SM00327">
    <property type="entry name" value="VWA"/>
    <property type="match status" value="1"/>
</dbReference>
<evidence type="ECO:0000256" key="3">
    <source>
        <dbReference type="SAM" id="Phobius"/>
    </source>
</evidence>
<dbReference type="PROSITE" id="PS50234">
    <property type="entry name" value="VWFA"/>
    <property type="match status" value="1"/>
</dbReference>
<keyword evidence="3" id="KW-0812">Transmembrane</keyword>